<evidence type="ECO:0000256" key="5">
    <source>
        <dbReference type="ARBA" id="ARBA00022840"/>
    </source>
</evidence>
<dbReference type="PANTHER" id="PTHR21342:SF1">
    <property type="entry name" value="PHOSPHOPANTETHEINE ADENYLYLTRANSFERASE"/>
    <property type="match status" value="1"/>
</dbReference>
<feature type="binding site" evidence="9">
    <location>
        <position position="17"/>
    </location>
    <ligand>
        <name>ATP</name>
        <dbReference type="ChEBI" id="CHEBI:30616"/>
    </ligand>
</feature>
<dbReference type="PANTHER" id="PTHR21342">
    <property type="entry name" value="PHOSPHOPANTETHEINE ADENYLYLTRANSFERASE"/>
    <property type="match status" value="1"/>
</dbReference>
<dbReference type="Gene3D" id="3.40.50.620">
    <property type="entry name" value="HUPs"/>
    <property type="match status" value="1"/>
</dbReference>
<dbReference type="InterPro" id="IPR014729">
    <property type="entry name" value="Rossmann-like_a/b/a_fold"/>
</dbReference>
<comment type="similarity">
    <text evidence="9">Belongs to the bacterial CoaD family.</text>
</comment>
<comment type="subcellular location">
    <subcellularLocation>
        <location evidence="9">Cytoplasm</location>
    </subcellularLocation>
</comment>
<reference evidence="11 12" key="1">
    <citation type="submission" date="2016-10" db="EMBL/GenBank/DDBJ databases">
        <authorList>
            <person name="de Groot N.N."/>
        </authorList>
    </citation>
    <scope>NUCLEOTIDE SEQUENCE [LARGE SCALE GENOMIC DNA]</scope>
    <source>
        <strain evidence="11 12">DSM 2179</strain>
    </source>
</reference>
<sequence>MKIAVCPGSFDPVTNGHIDIIERASTMFDELIVGVFHNVNKKPLFTMQERVTLLAEATKHLKNVRVTSFHGLLNEYVKQQGSRIIVRGLRAMSDFEYEFQRALLLKHLDPEIETVFMMTSNEYSFLSSSGIRELANFQGEIKGLVPKCVEIAIKQKVQNKS</sequence>
<dbReference type="GO" id="GO:0004595">
    <property type="term" value="F:pantetheine-phosphate adenylyltransferase activity"/>
    <property type="evidence" value="ECO:0007669"/>
    <property type="project" value="UniProtKB-UniRule"/>
</dbReference>
<feature type="binding site" evidence="9">
    <location>
        <position position="41"/>
    </location>
    <ligand>
        <name>substrate</name>
    </ligand>
</feature>
<keyword evidence="5 9" id="KW-0067">ATP-binding</keyword>
<dbReference type="InterPro" id="IPR004821">
    <property type="entry name" value="Cyt_trans-like"/>
</dbReference>
<dbReference type="GO" id="GO:0005737">
    <property type="term" value="C:cytoplasm"/>
    <property type="evidence" value="ECO:0007669"/>
    <property type="project" value="UniProtKB-SubCell"/>
</dbReference>
<evidence type="ECO:0000256" key="9">
    <source>
        <dbReference type="HAMAP-Rule" id="MF_00151"/>
    </source>
</evidence>
<comment type="subunit">
    <text evidence="9">Homohexamer.</text>
</comment>
<dbReference type="Pfam" id="PF01467">
    <property type="entry name" value="CTP_transf_like"/>
    <property type="match status" value="1"/>
</dbReference>
<comment type="function">
    <text evidence="9">Reversibly transfers an adenylyl group from ATP to 4'-phosphopantetheine, yielding dephospho-CoA (dPCoA) and pyrophosphate.</text>
</comment>
<keyword evidence="4 9" id="KW-0547">Nucleotide-binding</keyword>
<dbReference type="NCBIfam" id="TIGR00125">
    <property type="entry name" value="cyt_tran_rel"/>
    <property type="match status" value="1"/>
</dbReference>
<evidence type="ECO:0000256" key="6">
    <source>
        <dbReference type="ARBA" id="ARBA00022842"/>
    </source>
</evidence>
<evidence type="ECO:0000256" key="2">
    <source>
        <dbReference type="ARBA" id="ARBA00022679"/>
    </source>
</evidence>
<dbReference type="SUPFAM" id="SSF52374">
    <property type="entry name" value="Nucleotidylyl transferase"/>
    <property type="match status" value="1"/>
</dbReference>
<organism evidence="11 12">
    <name type="scientific">Propionispira arboris</name>
    <dbReference type="NCBI Taxonomy" id="84035"/>
    <lineage>
        <taxon>Bacteria</taxon>
        <taxon>Bacillati</taxon>
        <taxon>Bacillota</taxon>
        <taxon>Negativicutes</taxon>
        <taxon>Selenomonadales</taxon>
        <taxon>Selenomonadaceae</taxon>
        <taxon>Propionispira</taxon>
    </lineage>
</organism>
<keyword evidence="1 9" id="KW-0963">Cytoplasm</keyword>
<dbReference type="InterPro" id="IPR001980">
    <property type="entry name" value="PPAT"/>
</dbReference>
<dbReference type="RefSeq" id="WP_091829384.1">
    <property type="nucleotide sequence ID" value="NZ_FNZK01000003.1"/>
</dbReference>
<evidence type="ECO:0000256" key="1">
    <source>
        <dbReference type="ARBA" id="ARBA00022490"/>
    </source>
</evidence>
<dbReference type="HAMAP" id="MF_00151">
    <property type="entry name" value="PPAT_bact"/>
    <property type="match status" value="1"/>
</dbReference>
<dbReference type="AlphaFoldDB" id="A0A1H6W5R5"/>
<dbReference type="PRINTS" id="PR01020">
    <property type="entry name" value="LPSBIOSNTHSS"/>
</dbReference>
<feature type="binding site" evidence="9">
    <location>
        <begin position="9"/>
        <end position="10"/>
    </location>
    <ligand>
        <name>ATP</name>
        <dbReference type="ChEBI" id="CHEBI:30616"/>
    </ligand>
</feature>
<feature type="binding site" evidence="9">
    <location>
        <position position="98"/>
    </location>
    <ligand>
        <name>ATP</name>
        <dbReference type="ChEBI" id="CHEBI:30616"/>
    </ligand>
</feature>
<evidence type="ECO:0000256" key="8">
    <source>
        <dbReference type="ARBA" id="ARBA00029346"/>
    </source>
</evidence>
<feature type="binding site" evidence="9">
    <location>
        <position position="87"/>
    </location>
    <ligand>
        <name>substrate</name>
    </ligand>
</feature>
<name>A0A1H6W5R5_9FIRM</name>
<dbReference type="EC" id="2.7.7.3" evidence="9"/>
<dbReference type="GO" id="GO:0015937">
    <property type="term" value="P:coenzyme A biosynthetic process"/>
    <property type="evidence" value="ECO:0007669"/>
    <property type="project" value="UniProtKB-UniRule"/>
</dbReference>
<dbReference type="GO" id="GO:0005524">
    <property type="term" value="F:ATP binding"/>
    <property type="evidence" value="ECO:0007669"/>
    <property type="project" value="UniProtKB-KW"/>
</dbReference>
<feature type="domain" description="Cytidyltransferase-like" evidence="10">
    <location>
        <begin position="5"/>
        <end position="133"/>
    </location>
</feature>
<evidence type="ECO:0000256" key="4">
    <source>
        <dbReference type="ARBA" id="ARBA00022741"/>
    </source>
</evidence>
<evidence type="ECO:0000256" key="7">
    <source>
        <dbReference type="ARBA" id="ARBA00022993"/>
    </source>
</evidence>
<comment type="cofactor">
    <cofactor evidence="9">
        <name>Mg(2+)</name>
        <dbReference type="ChEBI" id="CHEBI:18420"/>
    </cofactor>
</comment>
<keyword evidence="2 9" id="KW-0808">Transferase</keyword>
<dbReference type="EMBL" id="FNZK01000003">
    <property type="protein sequence ID" value="SEJ07625.1"/>
    <property type="molecule type" value="Genomic_DNA"/>
</dbReference>
<proteinExistence type="inferred from homology"/>
<feature type="binding site" evidence="9">
    <location>
        <position position="9"/>
    </location>
    <ligand>
        <name>substrate</name>
    </ligand>
</feature>
<feature type="binding site" evidence="9">
    <location>
        <begin position="88"/>
        <end position="90"/>
    </location>
    <ligand>
        <name>ATP</name>
        <dbReference type="ChEBI" id="CHEBI:30616"/>
    </ligand>
</feature>
<comment type="pathway">
    <text evidence="9">Cofactor biosynthesis; coenzyme A biosynthesis; CoA from (R)-pantothenate: step 4/5.</text>
</comment>
<dbReference type="NCBIfam" id="TIGR01510">
    <property type="entry name" value="coaD_prev_kdtB"/>
    <property type="match status" value="1"/>
</dbReference>
<accession>A0A1H6W5R5</accession>
<evidence type="ECO:0000313" key="11">
    <source>
        <dbReference type="EMBL" id="SEJ07625.1"/>
    </source>
</evidence>
<keyword evidence="6 9" id="KW-0460">Magnesium</keyword>
<protein>
    <recommendedName>
        <fullName evidence="9">Phosphopantetheine adenylyltransferase</fullName>
        <ecNumber evidence="9">2.7.7.3</ecNumber>
    </recommendedName>
    <alternativeName>
        <fullName evidence="9">Dephospho-CoA pyrophosphorylase</fullName>
    </alternativeName>
    <alternativeName>
        <fullName evidence="9">Pantetheine-phosphate adenylyltransferase</fullName>
        <shortName evidence="9">PPAT</shortName>
    </alternativeName>
</protein>
<keyword evidence="7 9" id="KW-0173">Coenzyme A biosynthesis</keyword>
<evidence type="ECO:0000313" key="12">
    <source>
        <dbReference type="Proteomes" id="UP000199662"/>
    </source>
</evidence>
<feature type="binding site" evidence="9">
    <location>
        <begin position="123"/>
        <end position="129"/>
    </location>
    <ligand>
        <name>ATP</name>
        <dbReference type="ChEBI" id="CHEBI:30616"/>
    </ligand>
</feature>
<keyword evidence="12" id="KW-1185">Reference proteome</keyword>
<feature type="binding site" evidence="9">
    <location>
        <position position="73"/>
    </location>
    <ligand>
        <name>substrate</name>
    </ligand>
</feature>
<dbReference type="UniPathway" id="UPA00241">
    <property type="reaction ID" value="UER00355"/>
</dbReference>
<gene>
    <name evidence="9" type="primary">coaD</name>
    <name evidence="11" type="ORF">SAMN05660742_10371</name>
</gene>
<dbReference type="STRING" id="84035.SAMN05660742_10371"/>
<dbReference type="CDD" id="cd02163">
    <property type="entry name" value="PPAT"/>
    <property type="match status" value="1"/>
</dbReference>
<keyword evidence="3 9" id="KW-0548">Nucleotidyltransferase</keyword>
<evidence type="ECO:0000259" key="10">
    <source>
        <dbReference type="Pfam" id="PF01467"/>
    </source>
</evidence>
<dbReference type="Proteomes" id="UP000199662">
    <property type="component" value="Unassembled WGS sequence"/>
</dbReference>
<evidence type="ECO:0000256" key="3">
    <source>
        <dbReference type="ARBA" id="ARBA00022695"/>
    </source>
</evidence>
<feature type="site" description="Transition state stabilizer" evidence="9">
    <location>
        <position position="17"/>
    </location>
</feature>
<comment type="catalytic activity">
    <reaction evidence="8 9">
        <text>(R)-4'-phosphopantetheine + ATP + H(+) = 3'-dephospho-CoA + diphosphate</text>
        <dbReference type="Rhea" id="RHEA:19801"/>
        <dbReference type="ChEBI" id="CHEBI:15378"/>
        <dbReference type="ChEBI" id="CHEBI:30616"/>
        <dbReference type="ChEBI" id="CHEBI:33019"/>
        <dbReference type="ChEBI" id="CHEBI:57328"/>
        <dbReference type="ChEBI" id="CHEBI:61723"/>
        <dbReference type="EC" id="2.7.7.3"/>
    </reaction>
</comment>